<reference evidence="9" key="2">
    <citation type="submission" date="2016-09" db="EMBL/GenBank/DDBJ databases">
        <title>Complete Genome Sequence of Brevibacterium linens SMQ-1335.</title>
        <authorList>
            <person name="de Melo A.G."/>
            <person name="Labrie S.J."/>
            <person name="Dumaresq J."/>
            <person name="Roberts R.J."/>
            <person name="Tremblay D.M."/>
            <person name="Moineau S."/>
        </authorList>
    </citation>
    <scope>NUCLEOTIDE SEQUENCE [LARGE SCALE GENOMIC DNA]</scope>
    <source>
        <strain evidence="9">SMQ-1335</strain>
    </source>
</reference>
<dbReference type="InterPro" id="IPR036271">
    <property type="entry name" value="Tet_transcr_reg_TetR-rel_C_sf"/>
</dbReference>
<dbReference type="KEGG" id="blin:BLSMQ_0560"/>
<dbReference type="SUPFAM" id="SSF46689">
    <property type="entry name" value="Homeodomain-like"/>
    <property type="match status" value="1"/>
</dbReference>
<name>A0A1D7W006_BREAU</name>
<dbReference type="Pfam" id="PF00440">
    <property type="entry name" value="TetR_N"/>
    <property type="match status" value="1"/>
</dbReference>
<reference evidence="8 11" key="4">
    <citation type="submission" date="2018-10" db="EMBL/GenBank/DDBJ databases">
        <title>Brevibacterium genomes from Austrain hard cheese rinds.</title>
        <authorList>
            <person name="Anast J.M."/>
            <person name="Dzieciol M."/>
            <person name="Schultz D.L."/>
            <person name="Mann E."/>
            <person name="Wagner M."/>
            <person name="Schmitz-Esser S."/>
        </authorList>
    </citation>
    <scope>NUCLEOTIDE SEQUENCE [LARGE SCALE GENOMIC DNA]</scope>
    <source>
        <strain evidence="8 11">L261</strain>
    </source>
</reference>
<evidence type="ECO:0000313" key="8">
    <source>
        <dbReference type="EMBL" id="TGD38484.1"/>
    </source>
</evidence>
<dbReference type="PATRIC" id="fig|1703.10.peg.579"/>
<dbReference type="GO" id="GO:0003700">
    <property type="term" value="F:DNA-binding transcription factor activity"/>
    <property type="evidence" value="ECO:0007669"/>
    <property type="project" value="TreeGrafter"/>
</dbReference>
<evidence type="ECO:0000313" key="10">
    <source>
        <dbReference type="Proteomes" id="UP000217720"/>
    </source>
</evidence>
<evidence type="ECO:0000256" key="3">
    <source>
        <dbReference type="ARBA" id="ARBA00023163"/>
    </source>
</evidence>
<dbReference type="PANTHER" id="PTHR30055">
    <property type="entry name" value="HTH-TYPE TRANSCRIPTIONAL REGULATOR RUTR"/>
    <property type="match status" value="1"/>
</dbReference>
<accession>A0A2A3ZBM6</accession>
<dbReference type="EMBL" id="NRGO01000020">
    <property type="protein sequence ID" value="PCC49040.1"/>
    <property type="molecule type" value="Genomic_DNA"/>
</dbReference>
<keyword evidence="3" id="KW-0804">Transcription</keyword>
<evidence type="ECO:0000313" key="9">
    <source>
        <dbReference type="Proteomes" id="UP000094793"/>
    </source>
</evidence>
<keyword evidence="2 4" id="KW-0238">DNA-binding</keyword>
<organism evidence="6 9">
    <name type="scientific">Brevibacterium aurantiacum</name>
    <dbReference type="NCBI Taxonomy" id="273384"/>
    <lineage>
        <taxon>Bacteria</taxon>
        <taxon>Bacillati</taxon>
        <taxon>Actinomycetota</taxon>
        <taxon>Actinomycetes</taxon>
        <taxon>Micrococcales</taxon>
        <taxon>Brevibacteriaceae</taxon>
        <taxon>Brevibacterium</taxon>
    </lineage>
</organism>
<dbReference type="PANTHER" id="PTHR30055:SF234">
    <property type="entry name" value="HTH-TYPE TRANSCRIPTIONAL REGULATOR BETI"/>
    <property type="match status" value="1"/>
</dbReference>
<dbReference type="AlphaFoldDB" id="A0A1D7W006"/>
<dbReference type="InterPro" id="IPR009057">
    <property type="entry name" value="Homeodomain-like_sf"/>
</dbReference>
<dbReference type="GO" id="GO:0000976">
    <property type="term" value="F:transcription cis-regulatory region binding"/>
    <property type="evidence" value="ECO:0007669"/>
    <property type="project" value="TreeGrafter"/>
</dbReference>
<reference evidence="6" key="1">
    <citation type="submission" date="2016-09" db="EMBL/GenBank/DDBJ databases">
        <title>Complete Genome Sequence of Brevibacterium aurantiacum SMQ-1335.</title>
        <authorList>
            <person name="de Melo A.G."/>
            <person name="Labrie S.J."/>
            <person name="Dumaresq J."/>
            <person name="Roberts R.J."/>
            <person name="Tremblay D.M."/>
            <person name="Moineau S."/>
        </authorList>
    </citation>
    <scope>NUCLEOTIDE SEQUENCE</scope>
    <source>
        <strain evidence="6">SMQ-1335</strain>
    </source>
</reference>
<reference evidence="7 10" key="3">
    <citation type="journal article" date="2017" name="Elife">
        <title>Extensive horizontal gene transfer in cheese-associated bacteria.</title>
        <authorList>
            <person name="Bonham K.S."/>
            <person name="Wolfe B.E."/>
            <person name="Dutton R.J."/>
        </authorList>
    </citation>
    <scope>NUCLEOTIDE SEQUENCE [LARGE SCALE GENOMIC DNA]</scope>
    <source>
        <strain evidence="7 10">900_6</strain>
    </source>
</reference>
<dbReference type="InterPro" id="IPR050109">
    <property type="entry name" value="HTH-type_TetR-like_transc_reg"/>
</dbReference>
<proteinExistence type="predicted"/>
<dbReference type="EMBL" id="RHFF01000010">
    <property type="protein sequence ID" value="TGD38484.1"/>
    <property type="molecule type" value="Genomic_DNA"/>
</dbReference>
<dbReference type="EMBL" id="CP017150">
    <property type="protein sequence ID" value="AOP52274.1"/>
    <property type="molecule type" value="Genomic_DNA"/>
</dbReference>
<evidence type="ECO:0000256" key="1">
    <source>
        <dbReference type="ARBA" id="ARBA00023015"/>
    </source>
</evidence>
<evidence type="ECO:0000259" key="5">
    <source>
        <dbReference type="PROSITE" id="PS50977"/>
    </source>
</evidence>
<accession>A0A1D7W006</accession>
<evidence type="ECO:0000313" key="6">
    <source>
        <dbReference type="EMBL" id="AOP52274.1"/>
    </source>
</evidence>
<evidence type="ECO:0000256" key="4">
    <source>
        <dbReference type="PROSITE-ProRule" id="PRU00335"/>
    </source>
</evidence>
<feature type="DNA-binding region" description="H-T-H motif" evidence="4">
    <location>
        <begin position="32"/>
        <end position="51"/>
    </location>
</feature>
<dbReference type="Proteomes" id="UP000094793">
    <property type="component" value="Chromosome"/>
</dbReference>
<dbReference type="Gene3D" id="1.10.357.10">
    <property type="entry name" value="Tetracycline Repressor, domain 2"/>
    <property type="match status" value="1"/>
</dbReference>
<evidence type="ECO:0000256" key="2">
    <source>
        <dbReference type="ARBA" id="ARBA00023125"/>
    </source>
</evidence>
<gene>
    <name evidence="6" type="ORF">BLSMQ_0560</name>
    <name evidence="7" type="ORF">CIK62_15700</name>
    <name evidence="8" type="ORF">EB834_11610</name>
</gene>
<feature type="domain" description="HTH tetR-type" evidence="5">
    <location>
        <begin position="9"/>
        <end position="69"/>
    </location>
</feature>
<keyword evidence="1" id="KW-0805">Transcription regulation</keyword>
<dbReference type="eggNOG" id="COG1309">
    <property type="taxonomic scope" value="Bacteria"/>
</dbReference>
<dbReference type="Proteomes" id="UP000217720">
    <property type="component" value="Unassembled WGS sequence"/>
</dbReference>
<dbReference type="PROSITE" id="PS50977">
    <property type="entry name" value="HTH_TETR_2"/>
    <property type="match status" value="1"/>
</dbReference>
<sequence>MELQPPEGISSREKILWAAATMLGEEPGAMMSVRAVAKRAGVSTGSLQHHFPTKRALMDEVIARVYDLIIPVDAIHDTSIPARERLVACLQRLLVSAGADPRDAWRETFDRYIATEPSEGARAQYLASERELHRRIEYCLNTLEDEGALLPGDNARRARILFTFVNGLSIAQALPSDDTQLPTEVETLYAVADWVLSQ</sequence>
<dbReference type="RefSeq" id="WP_069601257.1">
    <property type="nucleotide sequence ID" value="NZ_JABUXY010000017.1"/>
</dbReference>
<dbReference type="InterPro" id="IPR001647">
    <property type="entry name" value="HTH_TetR"/>
</dbReference>
<evidence type="ECO:0000313" key="11">
    <source>
        <dbReference type="Proteomes" id="UP000297736"/>
    </source>
</evidence>
<dbReference type="Proteomes" id="UP000297736">
    <property type="component" value="Unassembled WGS sequence"/>
</dbReference>
<evidence type="ECO:0000313" key="7">
    <source>
        <dbReference type="EMBL" id="PCC49040.1"/>
    </source>
</evidence>
<dbReference type="OrthoDB" id="9816296at2"/>
<dbReference type="PRINTS" id="PR00455">
    <property type="entry name" value="HTHTETR"/>
</dbReference>
<dbReference type="SUPFAM" id="SSF48498">
    <property type="entry name" value="Tetracyclin repressor-like, C-terminal domain"/>
    <property type="match status" value="1"/>
</dbReference>
<protein>
    <submittedName>
        <fullName evidence="6 7">Transcriptional regulator</fullName>
    </submittedName>
</protein>